<sequence length="117" mass="12684">MTFPEPWSADEPMLSENTADAPEPRGGLAQPWRAVVAAVELVLAVALVVAAWWLWDRSQLVVEVPGATGLPMRSTRIFGDRAALGIAAPTLAAVLLVDAARQLMLAWAVRRSRARRD</sequence>
<evidence type="ECO:0000256" key="1">
    <source>
        <dbReference type="SAM" id="MobiDB-lite"/>
    </source>
</evidence>
<evidence type="ECO:0000313" key="3">
    <source>
        <dbReference type="EMBL" id="GAA3365060.1"/>
    </source>
</evidence>
<proteinExistence type="predicted"/>
<feature type="transmembrane region" description="Helical" evidence="2">
    <location>
        <begin position="34"/>
        <end position="55"/>
    </location>
</feature>
<keyword evidence="2" id="KW-1133">Transmembrane helix</keyword>
<keyword evidence="2" id="KW-0472">Membrane</keyword>
<protein>
    <submittedName>
        <fullName evidence="3">Uncharacterized protein</fullName>
    </submittedName>
</protein>
<name>A0ABP6S0S7_9PSEU</name>
<keyword evidence="2" id="KW-0812">Transmembrane</keyword>
<feature type="region of interest" description="Disordered" evidence="1">
    <location>
        <begin position="1"/>
        <end position="26"/>
    </location>
</feature>
<dbReference type="Proteomes" id="UP001500483">
    <property type="component" value="Unassembled WGS sequence"/>
</dbReference>
<dbReference type="EMBL" id="BAAAYK010000038">
    <property type="protein sequence ID" value="GAA3365060.1"/>
    <property type="molecule type" value="Genomic_DNA"/>
</dbReference>
<comment type="caution">
    <text evidence="3">The sequence shown here is derived from an EMBL/GenBank/DDBJ whole genome shotgun (WGS) entry which is preliminary data.</text>
</comment>
<reference evidence="4" key="1">
    <citation type="journal article" date="2019" name="Int. J. Syst. Evol. Microbiol.">
        <title>The Global Catalogue of Microorganisms (GCM) 10K type strain sequencing project: providing services to taxonomists for standard genome sequencing and annotation.</title>
        <authorList>
            <consortium name="The Broad Institute Genomics Platform"/>
            <consortium name="The Broad Institute Genome Sequencing Center for Infectious Disease"/>
            <person name="Wu L."/>
            <person name="Ma J."/>
        </authorList>
    </citation>
    <scope>NUCLEOTIDE SEQUENCE [LARGE SCALE GENOMIC DNA]</scope>
    <source>
        <strain evidence="4">JCM 9687</strain>
    </source>
</reference>
<dbReference type="RefSeq" id="WP_258343846.1">
    <property type="nucleotide sequence ID" value="NZ_BAAAYK010000038.1"/>
</dbReference>
<accession>A0ABP6S0S7</accession>
<gene>
    <name evidence="3" type="ORF">GCM10020366_63480</name>
</gene>
<evidence type="ECO:0000256" key="2">
    <source>
        <dbReference type="SAM" id="Phobius"/>
    </source>
</evidence>
<organism evidence="3 4">
    <name type="scientific">Saccharopolyspora gregorii</name>
    <dbReference type="NCBI Taxonomy" id="33914"/>
    <lineage>
        <taxon>Bacteria</taxon>
        <taxon>Bacillati</taxon>
        <taxon>Actinomycetota</taxon>
        <taxon>Actinomycetes</taxon>
        <taxon>Pseudonocardiales</taxon>
        <taxon>Pseudonocardiaceae</taxon>
        <taxon>Saccharopolyspora</taxon>
    </lineage>
</organism>
<evidence type="ECO:0000313" key="4">
    <source>
        <dbReference type="Proteomes" id="UP001500483"/>
    </source>
</evidence>
<keyword evidence="4" id="KW-1185">Reference proteome</keyword>